<protein>
    <submittedName>
        <fullName evidence="1">Uncharacterized protein</fullName>
    </submittedName>
</protein>
<organism evidence="1 2">
    <name type="scientific">Ancylobacter mangrovi</name>
    <dbReference type="NCBI Taxonomy" id="2972472"/>
    <lineage>
        <taxon>Bacteria</taxon>
        <taxon>Pseudomonadati</taxon>
        <taxon>Pseudomonadota</taxon>
        <taxon>Alphaproteobacteria</taxon>
        <taxon>Hyphomicrobiales</taxon>
        <taxon>Xanthobacteraceae</taxon>
        <taxon>Ancylobacter</taxon>
    </lineage>
</organism>
<sequence length="98" mass="10269">MTATIVKGDGWLRTLGFGSSTASYEITVRRSGADEAASSADGVLTAEVGTMVEARHARRAVLVLEDGRSVGIDIGDLTASGLAFTIRADSHRSIDIFL</sequence>
<dbReference type="EMBL" id="JANTHZ010000001">
    <property type="protein sequence ID" value="MCS0493468.1"/>
    <property type="molecule type" value="Genomic_DNA"/>
</dbReference>
<accession>A0A9X2PF16</accession>
<evidence type="ECO:0000313" key="2">
    <source>
        <dbReference type="Proteomes" id="UP001151088"/>
    </source>
</evidence>
<proteinExistence type="predicted"/>
<gene>
    <name evidence="1" type="ORF">NVS89_00030</name>
</gene>
<reference evidence="1" key="1">
    <citation type="submission" date="2022-08" db="EMBL/GenBank/DDBJ databases">
        <authorList>
            <person name="Li F."/>
        </authorList>
    </citation>
    <scope>NUCLEOTIDE SEQUENCE</scope>
    <source>
        <strain evidence="1">MQZ15Z-1</strain>
    </source>
</reference>
<dbReference type="AlphaFoldDB" id="A0A9X2PF16"/>
<dbReference type="RefSeq" id="WP_258730399.1">
    <property type="nucleotide sequence ID" value="NZ_JANTHZ010000001.1"/>
</dbReference>
<keyword evidence="2" id="KW-1185">Reference proteome</keyword>
<evidence type="ECO:0000313" key="1">
    <source>
        <dbReference type="EMBL" id="MCS0493468.1"/>
    </source>
</evidence>
<dbReference type="Proteomes" id="UP001151088">
    <property type="component" value="Unassembled WGS sequence"/>
</dbReference>
<name>A0A9X2PF16_9HYPH</name>
<comment type="caution">
    <text evidence="1">The sequence shown here is derived from an EMBL/GenBank/DDBJ whole genome shotgun (WGS) entry which is preliminary data.</text>
</comment>